<gene>
    <name evidence="2" type="ORF">CY34DRAFT_30869</name>
</gene>
<dbReference type="EMBL" id="KN835323">
    <property type="protein sequence ID" value="KIK39921.1"/>
    <property type="molecule type" value="Genomic_DNA"/>
</dbReference>
<keyword evidence="1" id="KW-0812">Transmembrane</keyword>
<feature type="transmembrane region" description="Helical" evidence="1">
    <location>
        <begin position="101"/>
        <end position="126"/>
    </location>
</feature>
<evidence type="ECO:0000256" key="1">
    <source>
        <dbReference type="SAM" id="Phobius"/>
    </source>
</evidence>
<feature type="non-terminal residue" evidence="2">
    <location>
        <position position="167"/>
    </location>
</feature>
<evidence type="ECO:0000313" key="3">
    <source>
        <dbReference type="Proteomes" id="UP000054485"/>
    </source>
</evidence>
<keyword evidence="1" id="KW-1133">Transmembrane helix</keyword>
<keyword evidence="1" id="KW-0472">Membrane</keyword>
<dbReference type="HOGENOM" id="CLU_134793_0_0_1"/>
<accession>A0A0D0AE09</accession>
<sequence length="167" mass="19244">FIYVDDSFSFAKVGDMTYYPKYRKSLPTDMVALLLLWDELGIPHEERKQIFGSPLPVIGFDVDPNLMKISLRQESKRGLVQELCSFTKYKRRRTLREFKHIVGSLNWALNVCPLLCLGLSAVYAKIKGKTNSKGLLWLNRAVVEELLWATFLLECSDGVYFLKSVSW</sequence>
<dbReference type="InParanoid" id="A0A0D0AE09"/>
<dbReference type="AlphaFoldDB" id="A0A0D0AE09"/>
<dbReference type="STRING" id="930992.A0A0D0AE09"/>
<reference evidence="3" key="2">
    <citation type="submission" date="2015-01" db="EMBL/GenBank/DDBJ databases">
        <title>Evolutionary Origins and Diversification of the Mycorrhizal Mutualists.</title>
        <authorList>
            <consortium name="DOE Joint Genome Institute"/>
            <consortium name="Mycorrhizal Genomics Consortium"/>
            <person name="Kohler A."/>
            <person name="Kuo A."/>
            <person name="Nagy L.G."/>
            <person name="Floudas D."/>
            <person name="Copeland A."/>
            <person name="Barry K.W."/>
            <person name="Cichocki N."/>
            <person name="Veneault-Fourrey C."/>
            <person name="LaButti K."/>
            <person name="Lindquist E.A."/>
            <person name="Lipzen A."/>
            <person name="Lundell T."/>
            <person name="Morin E."/>
            <person name="Murat C."/>
            <person name="Riley R."/>
            <person name="Ohm R."/>
            <person name="Sun H."/>
            <person name="Tunlid A."/>
            <person name="Henrissat B."/>
            <person name="Grigoriev I.V."/>
            <person name="Hibbett D.S."/>
            <person name="Martin F."/>
        </authorList>
    </citation>
    <scope>NUCLEOTIDE SEQUENCE [LARGE SCALE GENOMIC DNA]</scope>
    <source>
        <strain evidence="3">UH-Slu-Lm8-n1</strain>
    </source>
</reference>
<evidence type="ECO:0000313" key="2">
    <source>
        <dbReference type="EMBL" id="KIK39921.1"/>
    </source>
</evidence>
<dbReference type="Proteomes" id="UP000054485">
    <property type="component" value="Unassembled WGS sequence"/>
</dbReference>
<organism evidence="2 3">
    <name type="scientific">Suillus luteus UH-Slu-Lm8-n1</name>
    <dbReference type="NCBI Taxonomy" id="930992"/>
    <lineage>
        <taxon>Eukaryota</taxon>
        <taxon>Fungi</taxon>
        <taxon>Dikarya</taxon>
        <taxon>Basidiomycota</taxon>
        <taxon>Agaricomycotina</taxon>
        <taxon>Agaricomycetes</taxon>
        <taxon>Agaricomycetidae</taxon>
        <taxon>Boletales</taxon>
        <taxon>Suillineae</taxon>
        <taxon>Suillaceae</taxon>
        <taxon>Suillus</taxon>
    </lineage>
</organism>
<proteinExistence type="predicted"/>
<protein>
    <submittedName>
        <fullName evidence="2">Uncharacterized protein</fullName>
    </submittedName>
</protein>
<keyword evidence="3" id="KW-1185">Reference proteome</keyword>
<name>A0A0D0AE09_9AGAM</name>
<feature type="non-terminal residue" evidence="2">
    <location>
        <position position="1"/>
    </location>
</feature>
<dbReference type="OrthoDB" id="198652at2759"/>
<reference evidence="2 3" key="1">
    <citation type="submission" date="2014-04" db="EMBL/GenBank/DDBJ databases">
        <authorList>
            <consortium name="DOE Joint Genome Institute"/>
            <person name="Kuo A."/>
            <person name="Ruytinx J."/>
            <person name="Rineau F."/>
            <person name="Colpaert J."/>
            <person name="Kohler A."/>
            <person name="Nagy L.G."/>
            <person name="Floudas D."/>
            <person name="Copeland A."/>
            <person name="Barry K.W."/>
            <person name="Cichocki N."/>
            <person name="Veneault-Fourrey C."/>
            <person name="LaButti K."/>
            <person name="Lindquist E.A."/>
            <person name="Lipzen A."/>
            <person name="Lundell T."/>
            <person name="Morin E."/>
            <person name="Murat C."/>
            <person name="Sun H."/>
            <person name="Tunlid A."/>
            <person name="Henrissat B."/>
            <person name="Grigoriev I.V."/>
            <person name="Hibbett D.S."/>
            <person name="Martin F."/>
            <person name="Nordberg H.P."/>
            <person name="Cantor M.N."/>
            <person name="Hua S.X."/>
        </authorList>
    </citation>
    <scope>NUCLEOTIDE SEQUENCE [LARGE SCALE GENOMIC DNA]</scope>
    <source>
        <strain evidence="2 3">UH-Slu-Lm8-n1</strain>
    </source>
</reference>